<dbReference type="SUPFAM" id="SSF53850">
    <property type="entry name" value="Periplasmic binding protein-like II"/>
    <property type="match status" value="1"/>
</dbReference>
<accession>X4ZAL9</accession>
<dbReference type="InterPro" id="IPR001638">
    <property type="entry name" value="Solute-binding_3/MltF_N"/>
</dbReference>
<protein>
    <submittedName>
        <fullName evidence="3">ABC-type amino acid transport</fullName>
    </submittedName>
</protein>
<name>X4ZAL9_9BACL</name>
<evidence type="ECO:0000313" key="4">
    <source>
        <dbReference type="Proteomes" id="UP000019772"/>
    </source>
</evidence>
<sequence length="246" mass="26764">MEEVIKNKKIEIGTSNDAPWSTVTAEGKAEGIVPDIIRGFLDYMNVDAEIRSTAMPFGSIIPSIQSGRIQIVGDAMYKTAERQEQIDFTDILFYNPEALVVKKGNPQNIKSLEDLGGKAAGTYEGTTWIDTLNNIKGADGSKVKVNVYPTIQDVMADVESGRLAAALVDSSVSSYAISQNPNLNLELVPEYSPDKTAVANGLGIAKGDPEFITLFNQYYAQALSSGEVKAIFEKWGLTPADYWINK</sequence>
<dbReference type="HOGENOM" id="CLU_019602_18_2_9"/>
<dbReference type="PATRIC" id="fig|1268072.3.peg.1833"/>
<dbReference type="Proteomes" id="UP000019772">
    <property type="component" value="Chromosome"/>
</dbReference>
<evidence type="ECO:0000256" key="1">
    <source>
        <dbReference type="ARBA" id="ARBA00022729"/>
    </source>
</evidence>
<evidence type="ECO:0000259" key="2">
    <source>
        <dbReference type="SMART" id="SM00062"/>
    </source>
</evidence>
<dbReference type="STRING" id="1268072.PSAB_08795"/>
<dbReference type="SMART" id="SM00062">
    <property type="entry name" value="PBPb"/>
    <property type="match status" value="1"/>
</dbReference>
<keyword evidence="4" id="KW-1185">Reference proteome</keyword>
<dbReference type="PANTHER" id="PTHR35936">
    <property type="entry name" value="MEMBRANE-BOUND LYTIC MUREIN TRANSGLYCOSYLASE F"/>
    <property type="match status" value="1"/>
</dbReference>
<dbReference type="Gene3D" id="3.40.190.10">
    <property type="entry name" value="Periplasmic binding protein-like II"/>
    <property type="match status" value="2"/>
</dbReference>
<reference evidence="3 4" key="1">
    <citation type="journal article" date="2014" name="PLoS Genet.">
        <title>Comparative Genomic Analysis of N2-Fixing and Non-N2-Fixing Paenibacillus spp.: Organization, Evolution and Expression of the Nitrogen Fixation Genes.</title>
        <authorList>
            <person name="Xie J.B."/>
            <person name="Du Z."/>
            <person name="Bai L."/>
            <person name="Tian C."/>
            <person name="Zhang Y."/>
            <person name="Xie J.Y."/>
            <person name="Wang T."/>
            <person name="Liu X."/>
            <person name="Chen X."/>
            <person name="Cheng Q."/>
            <person name="Chen S."/>
            <person name="Li J."/>
        </authorList>
    </citation>
    <scope>NUCLEOTIDE SEQUENCE [LARGE SCALE GENOMIC DNA]</scope>
    <source>
        <strain evidence="3 4">T27</strain>
    </source>
</reference>
<gene>
    <name evidence="3" type="ORF">PSAB_08795</name>
</gene>
<feature type="domain" description="Solute-binding protein family 3/N-terminal" evidence="2">
    <location>
        <begin position="9"/>
        <end position="239"/>
    </location>
</feature>
<dbReference type="EMBL" id="CP004078">
    <property type="protein sequence ID" value="AHV96691.1"/>
    <property type="molecule type" value="Genomic_DNA"/>
</dbReference>
<dbReference type="KEGG" id="psab:PSAB_08795"/>
<keyword evidence="1" id="KW-0732">Signal</keyword>
<dbReference type="PANTHER" id="PTHR35936:SF17">
    <property type="entry name" value="ARGININE-BINDING EXTRACELLULAR PROTEIN ARTP"/>
    <property type="match status" value="1"/>
</dbReference>
<evidence type="ECO:0000313" key="3">
    <source>
        <dbReference type="EMBL" id="AHV96691.1"/>
    </source>
</evidence>
<proteinExistence type="predicted"/>
<dbReference type="Pfam" id="PF00497">
    <property type="entry name" value="SBP_bac_3"/>
    <property type="match status" value="1"/>
</dbReference>
<dbReference type="AlphaFoldDB" id="X4ZAL9"/>
<dbReference type="eggNOG" id="COG0834">
    <property type="taxonomic scope" value="Bacteria"/>
</dbReference>
<organism evidence="3 4">
    <name type="scientific">Paenibacillus sabinae T27</name>
    <dbReference type="NCBI Taxonomy" id="1268072"/>
    <lineage>
        <taxon>Bacteria</taxon>
        <taxon>Bacillati</taxon>
        <taxon>Bacillota</taxon>
        <taxon>Bacilli</taxon>
        <taxon>Bacillales</taxon>
        <taxon>Paenibacillaceae</taxon>
        <taxon>Paenibacillus</taxon>
    </lineage>
</organism>